<dbReference type="RefSeq" id="XP_005103706.2">
    <property type="nucleotide sequence ID" value="XM_005103649.3"/>
</dbReference>
<feature type="signal peptide" evidence="1">
    <location>
        <begin position="1"/>
        <end position="20"/>
    </location>
</feature>
<dbReference type="GeneID" id="101858796"/>
<organism evidence="2 3">
    <name type="scientific">Aplysia californica</name>
    <name type="common">California sea hare</name>
    <dbReference type="NCBI Taxonomy" id="6500"/>
    <lineage>
        <taxon>Eukaryota</taxon>
        <taxon>Metazoa</taxon>
        <taxon>Spiralia</taxon>
        <taxon>Lophotrochozoa</taxon>
        <taxon>Mollusca</taxon>
        <taxon>Gastropoda</taxon>
        <taxon>Heterobranchia</taxon>
        <taxon>Euthyneura</taxon>
        <taxon>Tectipleura</taxon>
        <taxon>Aplysiida</taxon>
        <taxon>Aplysioidea</taxon>
        <taxon>Aplysiidae</taxon>
        <taxon>Aplysia</taxon>
    </lineage>
</organism>
<gene>
    <name evidence="3" type="primary">LOC101858796</name>
</gene>
<proteinExistence type="predicted"/>
<evidence type="ECO:0000313" key="3">
    <source>
        <dbReference type="RefSeq" id="XP_005103706.2"/>
    </source>
</evidence>
<protein>
    <submittedName>
        <fullName evidence="3">Uncharacterized protein LOC101858796</fullName>
    </submittedName>
</protein>
<keyword evidence="2" id="KW-1185">Reference proteome</keyword>
<feature type="chain" id="PRO_5047118308" evidence="1">
    <location>
        <begin position="21"/>
        <end position="304"/>
    </location>
</feature>
<evidence type="ECO:0000313" key="2">
    <source>
        <dbReference type="Proteomes" id="UP000694888"/>
    </source>
</evidence>
<dbReference type="Proteomes" id="UP000694888">
    <property type="component" value="Unplaced"/>
</dbReference>
<reference evidence="3" key="1">
    <citation type="submission" date="2025-08" db="UniProtKB">
        <authorList>
            <consortium name="RefSeq"/>
        </authorList>
    </citation>
    <scope>IDENTIFICATION</scope>
</reference>
<keyword evidence="1" id="KW-0732">Signal</keyword>
<dbReference type="SUPFAM" id="SSF75011">
    <property type="entry name" value="3-carboxy-cis,cis-mucoante lactonizing enzyme"/>
    <property type="match status" value="1"/>
</dbReference>
<sequence>MNNLTYMCCLTLAVVTSCYAATFGPRILKGTVTNGDIDEASGIVVSRTHHDVIYTHNDKGDSSRFFAIGVNGSNLATFTVRNAQNYDWEDLTYGPCADDCASGHCSVKVTPNRYCIYISDTGDHHGDGAKETIYMVREPSLIKSGDVDVVSTLRFSWPEENAETLMIDPTGQLYIVSKVKGGIAKMAKIPSSAWGGPRVSLDMAHSGTLKISTSHKDPQGGDISPNGREMLLVYEDDVYYYSVPDSDYIKAVNNQTPQKVQSYIRVKSTEAITWNQNGSGFYTLPEGDYQTIAFYPKIAGTVMG</sequence>
<evidence type="ECO:0000256" key="1">
    <source>
        <dbReference type="SAM" id="SignalP"/>
    </source>
</evidence>
<name>A0ABM0JX95_APLCA</name>
<accession>A0ABM0JX95</accession>